<evidence type="ECO:0000259" key="2">
    <source>
        <dbReference type="Pfam" id="PF01757"/>
    </source>
</evidence>
<evidence type="ECO:0000313" key="4">
    <source>
        <dbReference type="Proteomes" id="UP001242314"/>
    </source>
</evidence>
<dbReference type="RefSeq" id="WP_039490018.1">
    <property type="nucleotide sequence ID" value="NZ_JASGWX010000002.1"/>
</dbReference>
<reference evidence="3 4" key="1">
    <citation type="submission" date="2023-04" db="EMBL/GenBank/DDBJ databases">
        <title>Novel Pseudoalteromonas species isolated from Pacific coral.</title>
        <authorList>
            <person name="Videau P."/>
            <person name="Shlafstein M.D."/>
            <person name="Oline D.K."/>
            <person name="Strangman W.K."/>
            <person name="Hahnke R.L."/>
            <person name="Saw J.H."/>
            <person name="Ushijima B."/>
        </authorList>
    </citation>
    <scope>NUCLEOTIDE SEQUENCE [LARGE SCALE GENOMIC DNA]</scope>
    <source>
        <strain evidence="3 4">LMG 14908</strain>
    </source>
</reference>
<feature type="transmembrane region" description="Helical" evidence="1">
    <location>
        <begin position="83"/>
        <end position="103"/>
    </location>
</feature>
<dbReference type="InterPro" id="IPR002656">
    <property type="entry name" value="Acyl_transf_3_dom"/>
</dbReference>
<feature type="domain" description="Acyltransferase 3" evidence="2">
    <location>
        <begin position="10"/>
        <end position="302"/>
    </location>
</feature>
<feature type="transmembrane region" description="Helical" evidence="1">
    <location>
        <begin position="154"/>
        <end position="173"/>
    </location>
</feature>
<feature type="transmembrane region" description="Helical" evidence="1">
    <location>
        <begin position="285"/>
        <end position="305"/>
    </location>
</feature>
<feature type="transmembrane region" description="Helical" evidence="1">
    <location>
        <begin position="185"/>
        <end position="201"/>
    </location>
</feature>
<protein>
    <submittedName>
        <fullName evidence="3">Acyltransferase family protein</fullName>
    </submittedName>
</protein>
<keyword evidence="1" id="KW-0812">Transmembrane</keyword>
<feature type="transmembrane region" description="Helical" evidence="1">
    <location>
        <begin position="123"/>
        <end position="147"/>
    </location>
</feature>
<comment type="caution">
    <text evidence="3">The sequence shown here is derived from an EMBL/GenBank/DDBJ whole genome shotgun (WGS) entry which is preliminary data.</text>
</comment>
<proteinExistence type="predicted"/>
<feature type="transmembrane region" description="Helical" evidence="1">
    <location>
        <begin position="255"/>
        <end position="273"/>
    </location>
</feature>
<keyword evidence="1" id="KW-1133">Transmembrane helix</keyword>
<keyword evidence="3" id="KW-0012">Acyltransferase</keyword>
<evidence type="ECO:0000256" key="1">
    <source>
        <dbReference type="SAM" id="Phobius"/>
    </source>
</evidence>
<evidence type="ECO:0000313" key="3">
    <source>
        <dbReference type="EMBL" id="MDP4483099.1"/>
    </source>
</evidence>
<feature type="transmembrane region" description="Helical" evidence="1">
    <location>
        <begin position="230"/>
        <end position="248"/>
    </location>
</feature>
<feature type="transmembrane region" description="Helical" evidence="1">
    <location>
        <begin position="208"/>
        <end position="224"/>
    </location>
</feature>
<dbReference type="Proteomes" id="UP001242314">
    <property type="component" value="Unassembled WGS sequence"/>
</dbReference>
<keyword evidence="4" id="KW-1185">Reference proteome</keyword>
<gene>
    <name evidence="3" type="ORF">QDH73_03475</name>
</gene>
<name>A0ABT9GB51_9GAMM</name>
<dbReference type="GO" id="GO:0016746">
    <property type="term" value="F:acyltransferase activity"/>
    <property type="evidence" value="ECO:0007669"/>
    <property type="project" value="UniProtKB-KW"/>
</dbReference>
<keyword evidence="1" id="KW-0472">Membrane</keyword>
<dbReference type="EMBL" id="JASGWX010000002">
    <property type="protein sequence ID" value="MDP4483099.1"/>
    <property type="molecule type" value="Genomic_DNA"/>
</dbReference>
<accession>A0ABT9GB51</accession>
<sequence length="320" mass="36882">MKTMDVNLFIRALAIISVVFNHAYIDRYYEAYGSVEDVFFGLSLAGGANVLLLISGFNFAEFIMSKSDVSSLKISLVGFAKKIAIPSLLLTVFFFVILSKFNIYELLFIRNFIDNDRISKFPIWYPQVMLQMLLVLYLILPLVFGFIQSKPWGLSLLFLMITISSAIIGIYTFELDMLKYKVPQLYAWVFVMGWVFYYAKVSESLSKKVFAFIILALSCILIIGPYDLNFYWLCSAGYLLVFYKTIIIGKFLKKILTIVAQATFIIFLFHRFFFEVLEKLSPFSYGYLTLFFFGIFASIILWASATSFSRIYKRNLESVG</sequence>
<organism evidence="3 4">
    <name type="scientific">Pseudoalteromonas distincta</name>
    <dbReference type="NCBI Taxonomy" id="77608"/>
    <lineage>
        <taxon>Bacteria</taxon>
        <taxon>Pseudomonadati</taxon>
        <taxon>Pseudomonadota</taxon>
        <taxon>Gammaproteobacteria</taxon>
        <taxon>Alteromonadales</taxon>
        <taxon>Pseudoalteromonadaceae</taxon>
        <taxon>Pseudoalteromonas</taxon>
    </lineage>
</organism>
<keyword evidence="3" id="KW-0808">Transferase</keyword>
<dbReference type="Pfam" id="PF01757">
    <property type="entry name" value="Acyl_transf_3"/>
    <property type="match status" value="1"/>
</dbReference>
<feature type="transmembrane region" description="Helical" evidence="1">
    <location>
        <begin position="39"/>
        <end position="63"/>
    </location>
</feature>